<evidence type="ECO:0000256" key="3">
    <source>
        <dbReference type="ARBA" id="ARBA00022737"/>
    </source>
</evidence>
<feature type="region of interest" description="Disordered" evidence="7">
    <location>
        <begin position="1"/>
        <end position="30"/>
    </location>
</feature>
<dbReference type="GO" id="GO:0005829">
    <property type="term" value="C:cytosol"/>
    <property type="evidence" value="ECO:0007669"/>
    <property type="project" value="TreeGrafter"/>
</dbReference>
<feature type="compositionally biased region" description="Basic residues" evidence="7">
    <location>
        <begin position="492"/>
        <end position="502"/>
    </location>
</feature>
<feature type="region of interest" description="Disordered" evidence="7">
    <location>
        <begin position="808"/>
        <end position="896"/>
    </location>
</feature>
<dbReference type="SUPFAM" id="SSF50978">
    <property type="entry name" value="WD40 repeat-like"/>
    <property type="match status" value="1"/>
</dbReference>
<dbReference type="SMART" id="SM00320">
    <property type="entry name" value="WD40"/>
    <property type="match status" value="4"/>
</dbReference>
<keyword evidence="9" id="KW-1185">Reference proteome</keyword>
<evidence type="ECO:0000256" key="6">
    <source>
        <dbReference type="PROSITE-ProRule" id="PRU00221"/>
    </source>
</evidence>
<dbReference type="InterPro" id="IPR001680">
    <property type="entry name" value="WD40_rpt"/>
</dbReference>
<comment type="caution">
    <text evidence="8">The sequence shown here is derived from an EMBL/GenBank/DDBJ whole genome shotgun (WGS) entry which is preliminary data.</text>
</comment>
<dbReference type="OrthoDB" id="60955at2759"/>
<dbReference type="InterPro" id="IPR019775">
    <property type="entry name" value="WD40_repeat_CS"/>
</dbReference>
<evidence type="ECO:0000256" key="1">
    <source>
        <dbReference type="ARBA" id="ARBA00022574"/>
    </source>
</evidence>
<dbReference type="InterPro" id="IPR036322">
    <property type="entry name" value="WD40_repeat_dom_sf"/>
</dbReference>
<proteinExistence type="predicted"/>
<dbReference type="AlphaFoldDB" id="A0A9N9L780"/>
<dbReference type="GO" id="GO:0061700">
    <property type="term" value="C:GATOR2 complex"/>
    <property type="evidence" value="ECO:0007669"/>
    <property type="project" value="TreeGrafter"/>
</dbReference>
<feature type="region of interest" description="Disordered" evidence="7">
    <location>
        <begin position="627"/>
        <end position="689"/>
    </location>
</feature>
<dbReference type="InterPro" id="IPR015943">
    <property type="entry name" value="WD40/YVTN_repeat-like_dom_sf"/>
</dbReference>
<feature type="repeat" description="WD" evidence="6">
    <location>
        <begin position="276"/>
        <end position="309"/>
    </location>
</feature>
<feature type="compositionally biased region" description="Polar residues" evidence="7">
    <location>
        <begin position="861"/>
        <end position="872"/>
    </location>
</feature>
<protein>
    <recommendedName>
        <fullName evidence="10">WD40 repeat-like protein</fullName>
    </recommendedName>
</protein>
<dbReference type="GO" id="GO:0016239">
    <property type="term" value="P:positive regulation of macroautophagy"/>
    <property type="evidence" value="ECO:0007669"/>
    <property type="project" value="TreeGrafter"/>
</dbReference>
<feature type="region of interest" description="Disordered" evidence="7">
    <location>
        <begin position="446"/>
        <end position="517"/>
    </location>
</feature>
<dbReference type="PROSITE" id="PS00678">
    <property type="entry name" value="WD_REPEATS_1"/>
    <property type="match status" value="1"/>
</dbReference>
<evidence type="ECO:0000313" key="8">
    <source>
        <dbReference type="EMBL" id="CAG8959308.1"/>
    </source>
</evidence>
<dbReference type="GO" id="GO:0008270">
    <property type="term" value="F:zinc ion binding"/>
    <property type="evidence" value="ECO:0007669"/>
    <property type="project" value="UniProtKB-KW"/>
</dbReference>
<feature type="compositionally biased region" description="Polar residues" evidence="7">
    <location>
        <begin position="808"/>
        <end position="836"/>
    </location>
</feature>
<dbReference type="PANTHER" id="PTHR46200:SF1">
    <property type="entry name" value="GATOR COMPLEX PROTEIN WDR24"/>
    <property type="match status" value="1"/>
</dbReference>
<feature type="compositionally biased region" description="Polar residues" evidence="7">
    <location>
        <begin position="454"/>
        <end position="466"/>
    </location>
</feature>
<keyword evidence="5" id="KW-0862">Zinc</keyword>
<name>A0A9N9L780_9HELO</name>
<evidence type="ECO:0008006" key="10">
    <source>
        <dbReference type="Google" id="ProtNLM"/>
    </source>
</evidence>
<dbReference type="PANTHER" id="PTHR46200">
    <property type="entry name" value="GATOR COMPLEX PROTEIN WDR24"/>
    <property type="match status" value="1"/>
</dbReference>
<dbReference type="GO" id="GO:1904263">
    <property type="term" value="P:positive regulation of TORC1 signaling"/>
    <property type="evidence" value="ECO:0007669"/>
    <property type="project" value="TreeGrafter"/>
</dbReference>
<reference evidence="8" key="1">
    <citation type="submission" date="2021-07" db="EMBL/GenBank/DDBJ databases">
        <authorList>
            <person name="Durling M."/>
        </authorList>
    </citation>
    <scope>NUCLEOTIDE SEQUENCE</scope>
</reference>
<keyword evidence="3" id="KW-0677">Repeat</keyword>
<evidence type="ECO:0000256" key="2">
    <source>
        <dbReference type="ARBA" id="ARBA00022723"/>
    </source>
</evidence>
<gene>
    <name evidence="8" type="ORF">HYFRA_00013078</name>
</gene>
<dbReference type="InterPro" id="IPR037590">
    <property type="entry name" value="WDR24"/>
</dbReference>
<dbReference type="EMBL" id="CAJVRL010000091">
    <property type="protein sequence ID" value="CAG8959308.1"/>
    <property type="molecule type" value="Genomic_DNA"/>
</dbReference>
<feature type="compositionally biased region" description="Pro residues" evidence="7">
    <location>
        <begin position="1"/>
        <end position="13"/>
    </location>
</feature>
<dbReference type="Proteomes" id="UP000696280">
    <property type="component" value="Unassembled WGS sequence"/>
</dbReference>
<dbReference type="GO" id="GO:0005774">
    <property type="term" value="C:vacuolar membrane"/>
    <property type="evidence" value="ECO:0007669"/>
    <property type="project" value="TreeGrafter"/>
</dbReference>
<keyword evidence="1 6" id="KW-0853">WD repeat</keyword>
<organism evidence="8 9">
    <name type="scientific">Hymenoscyphus fraxineus</name>
    <dbReference type="NCBI Taxonomy" id="746836"/>
    <lineage>
        <taxon>Eukaryota</taxon>
        <taxon>Fungi</taxon>
        <taxon>Dikarya</taxon>
        <taxon>Ascomycota</taxon>
        <taxon>Pezizomycotina</taxon>
        <taxon>Leotiomycetes</taxon>
        <taxon>Helotiales</taxon>
        <taxon>Helotiaceae</taxon>
        <taxon>Hymenoscyphus</taxon>
    </lineage>
</organism>
<sequence length="1255" mass="137670">MSTTKLPPPPPSPQHHVQNRDAAYGGKPTARMNKGKIMRKLLGQPAPSPTQSTDQTIADLSQLRPITSQSTSHHIGAPIACLDRSPEGHRAVIAGAKVFKIIRVEGSTIKEETDLRAGIISYATTHDLTAATHDQLNIRAVKWSHGVLDSTIITASGNGRITVYDLNHGGEGYEVARIQEHARQVHKLAINPFRCNWLLSASQDGTVRSFDLRTPQAGRHGHNPAFRTSQIFKCNADAVRDVKWSPTDGMEFACCTDSGSVQKWDMRKTGAPLLKIPAHQTSCSSVSWHPDGEHLVSGGADQLCHVWDLGKKADRNQKPRYTFTTPAPISTVSWRPACWSATAQGYRAAQVTVAYDDSSATKTQNSTVHLWDLARPSLPFKEIEQWNSAPTGLLWSSRDLLWSVDKDGRFTQTDVAFMPKVIDRRSLSTFSFSPSGDVLMMLEERQTARRRSRPTITPSEVSPSFNGGSGPLLSVSRSDSEEDVVGSFLGSRPRKTKKRRNSTKSFSSTPPNTTGMAEHKVMPLDDAVKTTGIYKSQQVMAVGHAPGTTKRGTYQHLSSGYLILLDKHMRQDSNSGDPSVQLAHLTNSFAEISEGVGHYRLAQTWRLLGYTVGLLLTRRAEYHRQQRLLPETPPKNEQASEPPIAPKPRGHEIRRKRRGWETPRKKSRAPSPVPTPPRHHSAITIIPDDIESTSNVATPLVRPVRDQVVSQTREAMHTSINVDDDVLSLSTTLLPSTPSPIPVPGAVQSNVESSPSIDGYDFYGVDSVSPVVNFNAPQRKPPLRLDYPIERDPQPIIHPLQRHDSGESFQMFSTSSDSQQTKFLSSSTSDQGQPQGVSLRDRVSTWENSLSSQPRRRLDSETLTDATDVTDGSSVVQTATSSVAASTEGHGGVSFDPAVPPVFHLQEPSLQSETQAIELKPVEVPPASPVATEKPPADPNIIESDFLPQPNDPGFSIAPLDPITLLQRSIEFESQSGSLTAAVMVLLFVPLLPPDTIDPIWANAIMGQYHHRLTQLLLFVEAATLRNLCVSRYPSVFAMSQQNVNFGFFCTECEKPLDNDPLIPNSQWWCPRCRGPIDGCPICKHRELQDVNGYEGEDEEASKLNIWWYCPGCGHGGHAACMEAWHGPSNSSPSKSEINTSNSSMERPTNSDGCCPLEGCLHPCLPGPWRTDFYNQKKAIKEREMNAAIRESSRLAPMGRGAALGRGIVRRDGKEVTQSKAVEGVRIALGVRGGGEGRLERKKSVKLVIPGEEGA</sequence>
<dbReference type="PROSITE" id="PS50082">
    <property type="entry name" value="WD_REPEATS_2"/>
    <property type="match status" value="1"/>
</dbReference>
<evidence type="ECO:0000256" key="7">
    <source>
        <dbReference type="SAM" id="MobiDB-lite"/>
    </source>
</evidence>
<dbReference type="PROSITE" id="PS50294">
    <property type="entry name" value="WD_REPEATS_REGION"/>
    <property type="match status" value="1"/>
</dbReference>
<evidence type="ECO:0000313" key="9">
    <source>
        <dbReference type="Proteomes" id="UP000696280"/>
    </source>
</evidence>
<accession>A0A9N9L780</accession>
<dbReference type="Gene3D" id="2.130.10.10">
    <property type="entry name" value="YVTN repeat-like/Quinoprotein amine dehydrogenase"/>
    <property type="match status" value="2"/>
</dbReference>
<keyword evidence="4" id="KW-0863">Zinc-finger</keyword>
<feature type="compositionally biased region" description="Low complexity" evidence="7">
    <location>
        <begin position="873"/>
        <end position="887"/>
    </location>
</feature>
<evidence type="ECO:0000256" key="5">
    <source>
        <dbReference type="ARBA" id="ARBA00022833"/>
    </source>
</evidence>
<keyword evidence="2" id="KW-0479">Metal-binding</keyword>
<evidence type="ECO:0000256" key="4">
    <source>
        <dbReference type="ARBA" id="ARBA00022771"/>
    </source>
</evidence>
<dbReference type="Pfam" id="PF00400">
    <property type="entry name" value="WD40"/>
    <property type="match status" value="3"/>
</dbReference>